<gene>
    <name evidence="2" type="ORF">TAPDE_005684</name>
</gene>
<name>R4XPC6_TAPDE</name>
<dbReference type="InterPro" id="IPR012337">
    <property type="entry name" value="RNaseH-like_sf"/>
</dbReference>
<reference evidence="2 3" key="1">
    <citation type="journal article" date="2013" name="MBio">
        <title>Genome sequencing of the plant pathogen Taphrina deformans, the causal agent of peach leaf curl.</title>
        <authorList>
            <person name="Cisse O.H."/>
            <person name="Almeida J.M.G.C.F."/>
            <person name="Fonseca A."/>
            <person name="Kumar A.A."/>
            <person name="Salojaervi J."/>
            <person name="Overmyer K."/>
            <person name="Hauser P.M."/>
            <person name="Pagni M."/>
        </authorList>
    </citation>
    <scope>NUCLEOTIDE SEQUENCE [LARGE SCALE GENOMIC DNA]</scope>
    <source>
        <strain evidence="3">PYCC 5710 / ATCC 11124 / CBS 356.35 / IMI 108563 / JCM 9778 / NBRC 8474</strain>
    </source>
</reference>
<dbReference type="VEuPathDB" id="FungiDB:TAPDE_005684"/>
<organism evidence="2 3">
    <name type="scientific">Taphrina deformans (strain PYCC 5710 / ATCC 11124 / CBS 356.35 / IMI 108563 / JCM 9778 / NBRC 8474)</name>
    <name type="common">Peach leaf curl fungus</name>
    <name type="synonym">Lalaria deformans</name>
    <dbReference type="NCBI Taxonomy" id="1097556"/>
    <lineage>
        <taxon>Eukaryota</taxon>
        <taxon>Fungi</taxon>
        <taxon>Dikarya</taxon>
        <taxon>Ascomycota</taxon>
        <taxon>Taphrinomycotina</taxon>
        <taxon>Taphrinomycetes</taxon>
        <taxon>Taphrinales</taxon>
        <taxon>Taphrinaceae</taxon>
        <taxon>Taphrina</taxon>
    </lineage>
</organism>
<keyword evidence="3" id="KW-1185">Reference proteome</keyword>
<dbReference type="AlphaFoldDB" id="R4XPC6"/>
<evidence type="ECO:0000313" key="3">
    <source>
        <dbReference type="Proteomes" id="UP000013776"/>
    </source>
</evidence>
<dbReference type="Proteomes" id="UP000013776">
    <property type="component" value="Unassembled WGS sequence"/>
</dbReference>
<dbReference type="EMBL" id="CAHR02000443">
    <property type="protein sequence ID" value="CCG85090.1"/>
    <property type="molecule type" value="Genomic_DNA"/>
</dbReference>
<comment type="caution">
    <text evidence="2">The sequence shown here is derived from an EMBL/GenBank/DDBJ whole genome shotgun (WGS) entry which is preliminary data.</text>
</comment>
<dbReference type="InterPro" id="IPR036397">
    <property type="entry name" value="RNaseH_sf"/>
</dbReference>
<feature type="compositionally biased region" description="Basic and acidic residues" evidence="1">
    <location>
        <begin position="362"/>
        <end position="373"/>
    </location>
</feature>
<evidence type="ECO:0008006" key="4">
    <source>
        <dbReference type="Google" id="ProtNLM"/>
    </source>
</evidence>
<sequence length="427" mass="47801">MTIIDVDAESTQKQPVIAARKRKRLTSTLEAADAGLDDHGGLPVGDSDGGDPSTFEFTHHFKLCSTQGNNLVSIQDEFTLTYTSSLTSLTEWISHLPPSCTLGFDTEGEAQVIQLCCLLTSKLLIFMMPGTALPSYRARCAAALTSVVGSDAYLKVGIAAFEDAIKLRRAMAVESSSIFDLTYLARDLQINRVTGATSRTFQADTRRGTVVISDDDDDDDDCDDSGGHRTRLKSGLKSLFRDLFTAHFSDIQSLPIDSANPYRDPDRPGRREQKWTTYPLRRRDLLYAAKDALFGSLLYNALMIKYSQAEIRQLEQDAARALEARKRRAAMRSRCVDPRARPARLVPHRTRTRQSSCRKGSKQADKTTHEQKKNNKKKNTRKRERHLGRAVQSRTSTTAPPIRIESAFGNRPRVRIQPGRMLQIEHD</sequence>
<proteinExistence type="predicted"/>
<dbReference type="Gene3D" id="3.30.420.10">
    <property type="entry name" value="Ribonuclease H-like superfamily/Ribonuclease H"/>
    <property type="match status" value="1"/>
</dbReference>
<protein>
    <recommendedName>
        <fullName evidence="4">3'-5' exonuclease domain-containing protein</fullName>
    </recommendedName>
</protein>
<dbReference type="SUPFAM" id="SSF53098">
    <property type="entry name" value="Ribonuclease H-like"/>
    <property type="match status" value="1"/>
</dbReference>
<evidence type="ECO:0000256" key="1">
    <source>
        <dbReference type="SAM" id="MobiDB-lite"/>
    </source>
</evidence>
<dbReference type="GO" id="GO:0003676">
    <property type="term" value="F:nucleic acid binding"/>
    <property type="evidence" value="ECO:0007669"/>
    <property type="project" value="InterPro"/>
</dbReference>
<feature type="compositionally biased region" description="Basic residues" evidence="1">
    <location>
        <begin position="374"/>
        <end position="388"/>
    </location>
</feature>
<feature type="region of interest" description="Disordered" evidence="1">
    <location>
        <begin position="329"/>
        <end position="427"/>
    </location>
</feature>
<accession>R4XPC6</accession>
<evidence type="ECO:0000313" key="2">
    <source>
        <dbReference type="EMBL" id="CCG85090.1"/>
    </source>
</evidence>